<dbReference type="OMA" id="KREWCSV"/>
<protein>
    <submittedName>
        <fullName evidence="1">Uncharacterized protein</fullName>
    </submittedName>
</protein>
<proteinExistence type="predicted"/>
<gene>
    <name evidence="1" type="ORF">PPTG_24434</name>
</gene>
<dbReference type="GeneID" id="20193033"/>
<evidence type="ECO:0000313" key="1">
    <source>
        <dbReference type="EMBL" id="ETM99352.1"/>
    </source>
</evidence>
<dbReference type="RefSeq" id="XP_008915399.1">
    <property type="nucleotide sequence ID" value="XM_008917151.1"/>
</dbReference>
<organism evidence="1 2">
    <name type="scientific">Phytophthora nicotianae (strain INRA-310)</name>
    <name type="common">Phytophthora parasitica</name>
    <dbReference type="NCBI Taxonomy" id="761204"/>
    <lineage>
        <taxon>Eukaryota</taxon>
        <taxon>Sar</taxon>
        <taxon>Stramenopiles</taxon>
        <taxon>Oomycota</taxon>
        <taxon>Peronosporomycetes</taxon>
        <taxon>Peronosporales</taxon>
        <taxon>Peronosporaceae</taxon>
        <taxon>Phytophthora</taxon>
    </lineage>
</organism>
<name>W2PE74_PHYN3</name>
<dbReference type="Proteomes" id="UP000018817">
    <property type="component" value="Unassembled WGS sequence"/>
</dbReference>
<dbReference type="VEuPathDB" id="FungiDB:PPTG_24434"/>
<accession>W2PE74</accession>
<sequence>MQQKYSQLNKNNQKAPFGLLVSVGNDLVALHSCFLYRMRSFYTLKLQANRFLQDVKWLKREWCSVQAHPVEPYSSETKTNGILHSEAAKMHDMLAADGLQKYSTLSLMTELKTKSGEGVVKFCDVVSGFSTRWITERRRD</sequence>
<reference evidence="1 2" key="2">
    <citation type="submission" date="2013-11" db="EMBL/GenBank/DDBJ databases">
        <title>The Genome Sequence of Phytophthora parasitica INRA-310.</title>
        <authorList>
            <consortium name="The Broad Institute Genomics Platform"/>
            <person name="Russ C."/>
            <person name="Tyler B."/>
            <person name="Panabieres F."/>
            <person name="Shan W."/>
            <person name="Tripathy S."/>
            <person name="Grunwald N."/>
            <person name="Machado M."/>
            <person name="Johnson C.S."/>
            <person name="Arredondo F."/>
            <person name="Hong C."/>
            <person name="Coffey M."/>
            <person name="Young S.K."/>
            <person name="Zeng Q."/>
            <person name="Gargeya S."/>
            <person name="Fitzgerald M."/>
            <person name="Abouelleil A."/>
            <person name="Alvarado L."/>
            <person name="Chapman S.B."/>
            <person name="Gainer-Dewar J."/>
            <person name="Goldberg J."/>
            <person name="Griggs A."/>
            <person name="Gujja S."/>
            <person name="Hansen M."/>
            <person name="Howarth C."/>
            <person name="Imamovic A."/>
            <person name="Ireland A."/>
            <person name="Larimer J."/>
            <person name="McCowan C."/>
            <person name="Murphy C."/>
            <person name="Pearson M."/>
            <person name="Poon T.W."/>
            <person name="Priest M."/>
            <person name="Roberts A."/>
            <person name="Saif S."/>
            <person name="Shea T."/>
            <person name="Sykes S."/>
            <person name="Wortman J."/>
            <person name="Nusbaum C."/>
            <person name="Birren B."/>
        </authorList>
    </citation>
    <scope>NUCLEOTIDE SEQUENCE [LARGE SCALE GENOMIC DNA]</scope>
    <source>
        <strain evidence="1 2">INRA-310</strain>
    </source>
</reference>
<dbReference type="AlphaFoldDB" id="W2PE74"/>
<dbReference type="EMBL" id="KI669654">
    <property type="protein sequence ID" value="ETM99352.1"/>
    <property type="molecule type" value="Genomic_DNA"/>
</dbReference>
<reference evidence="2" key="1">
    <citation type="submission" date="2011-12" db="EMBL/GenBank/DDBJ databases">
        <authorList>
            <consortium name="The Broad Institute Genome Sequencing Platform"/>
            <person name="Russ C."/>
            <person name="Tyler B."/>
            <person name="Panabieres F."/>
            <person name="Shan W."/>
            <person name="Tripathy S."/>
            <person name="Grunwald N."/>
            <person name="Machado M."/>
            <person name="Young S.K."/>
            <person name="Zeng Q."/>
            <person name="Gargeya S."/>
            <person name="Fitzgerald M."/>
            <person name="Haas B."/>
            <person name="Abouelleil A."/>
            <person name="Alvarado L."/>
            <person name="Arachchi H.M."/>
            <person name="Berlin A."/>
            <person name="Chapman S.B."/>
            <person name="Gearin G."/>
            <person name="Goldberg J."/>
            <person name="Griggs A."/>
            <person name="Gujja S."/>
            <person name="Hansen M."/>
            <person name="Heiman D."/>
            <person name="Howarth C."/>
            <person name="Larimer J."/>
            <person name="Lui A."/>
            <person name="MacDonald P.J.P."/>
            <person name="McCowen C."/>
            <person name="Montmayeur A."/>
            <person name="Murphy C."/>
            <person name="Neiman D."/>
            <person name="Pearson M."/>
            <person name="Priest M."/>
            <person name="Roberts A."/>
            <person name="Saif S."/>
            <person name="Shea T."/>
            <person name="Sisk P."/>
            <person name="Stolte C."/>
            <person name="Sykes S."/>
            <person name="Wortman J."/>
            <person name="Nusbaum C."/>
            <person name="Birren B."/>
        </authorList>
    </citation>
    <scope>NUCLEOTIDE SEQUENCE [LARGE SCALE GENOMIC DNA]</scope>
    <source>
        <strain evidence="2">INRA-310</strain>
    </source>
</reference>
<evidence type="ECO:0000313" key="2">
    <source>
        <dbReference type="Proteomes" id="UP000018817"/>
    </source>
</evidence>